<evidence type="ECO:0000256" key="9">
    <source>
        <dbReference type="SAM" id="Phobius"/>
    </source>
</evidence>
<dbReference type="EMBL" id="JRYO01000214">
    <property type="protein sequence ID" value="KHE91228.1"/>
    <property type="molecule type" value="Genomic_DNA"/>
</dbReference>
<keyword evidence="5 9" id="KW-0472">Membrane</keyword>
<dbReference type="InterPro" id="IPR017850">
    <property type="entry name" value="Alkaline_phosphatase_core_sf"/>
</dbReference>
<sequence>MNWFYSLGPLALLVPYLLSVILVFTVFRIILILVHFKRVKEEEKLYNCFVQGLRMDCMVSSYFCVVPLLLLLILPSPFHLAVTFILKFYFCATFAFALFMEIATFPFIEEYDLRPDSIFIEYLKHPREVMKTVWAESKIVLLLQGPCMIVVFMILWKLFGSLFDNYQPWKWWVSICSFPLFAGILIMGTRSSIGHRPANISSFSFSNNHLVNELTLNSTYTLFYAIYRRYKHEKNPSRIYGSMAEEEVFDRVQRHSGIDEASIVNSSTPFSHLQTSPYQRERPMNIVVIVEESLGAEYVGVLGGLPLTPCFDELSKEGMLLTGLYSTGTRTVSALEALVSGFLPTCGKSIVKLENSKRGFFNVGALLAKHGYIPDFIYGGMSNFDEMRSFFLGNGFHNIYDEPTFENPAFHGVWGVSDEDLLLKAHEIFLSHGDQPFVSILLSTSNHSPFDFPEGRIELYEKPAKTRHNAMKYADYALGEFFKVARNAPYYKNTIFLIVADHDTRVRGDQLVPLDRFRIPGLIIGPDVPVCKYEKVASQLDLLPTVLHFSGVDTIHPMIGRNLMETGDEDPGHAFMQYGLHNAYRVGNDVIIRLPESKPRQFSCKNDKLVPKKLDEEMAKDSLAHCLLPWILYNKKLYKVPDPYTIPSS</sequence>
<feature type="transmembrane region" description="Helical" evidence="9">
    <location>
        <begin position="57"/>
        <end position="78"/>
    </location>
</feature>
<evidence type="ECO:0000256" key="6">
    <source>
        <dbReference type="PIRSR" id="PIRSR005091-1"/>
    </source>
</evidence>
<feature type="binding site" evidence="7">
    <location>
        <position position="447"/>
    </location>
    <ligand>
        <name>substrate</name>
    </ligand>
</feature>
<dbReference type="PIRSF" id="PIRSF005091">
    <property type="entry name" value="Mmb_sulf_HI1246"/>
    <property type="match status" value="1"/>
</dbReference>
<name>A0A0B0EJD9_9BACT</name>
<accession>A0A0B0EJD9</accession>
<evidence type="ECO:0000259" key="10">
    <source>
        <dbReference type="Pfam" id="PF00884"/>
    </source>
</evidence>
<dbReference type="Gene3D" id="3.30.1120.80">
    <property type="match status" value="1"/>
</dbReference>
<reference evidence="11 12" key="1">
    <citation type="submission" date="2014-10" db="EMBL/GenBank/DDBJ databases">
        <title>Draft genome of anammox bacterium scalindua brodae, obtained using differential coverage binning of sequence data from two enrichment reactors.</title>
        <authorList>
            <person name="Speth D.R."/>
            <person name="Russ L."/>
            <person name="Kartal B."/>
            <person name="Op den Camp H.J."/>
            <person name="Dutilh B.E."/>
            <person name="Jetten M.S."/>
        </authorList>
    </citation>
    <scope>NUCLEOTIDE SEQUENCE [LARGE SCALE GENOMIC DNA]</scope>
    <source>
        <strain evidence="11">RU1</strain>
    </source>
</reference>
<dbReference type="GO" id="GO:0008449">
    <property type="term" value="F:N-acetylglucosamine-6-sulfatase activity"/>
    <property type="evidence" value="ECO:0007669"/>
    <property type="project" value="UniProtKB-EC"/>
</dbReference>
<dbReference type="Pfam" id="PF00884">
    <property type="entry name" value="Sulfatase"/>
    <property type="match status" value="1"/>
</dbReference>
<feature type="transmembrane region" description="Helical" evidence="9">
    <location>
        <begin position="84"/>
        <end position="108"/>
    </location>
</feature>
<evidence type="ECO:0000313" key="11">
    <source>
        <dbReference type="EMBL" id="KHE91228.1"/>
    </source>
</evidence>
<dbReference type="GO" id="GO:0016740">
    <property type="term" value="F:transferase activity"/>
    <property type="evidence" value="ECO:0007669"/>
    <property type="project" value="UniProtKB-KW"/>
</dbReference>
<dbReference type="InterPro" id="IPR012160">
    <property type="entry name" value="LtaS-like"/>
</dbReference>
<feature type="active site" evidence="6">
    <location>
        <position position="331"/>
    </location>
</feature>
<dbReference type="CDD" id="cd16015">
    <property type="entry name" value="LTA_synthase"/>
    <property type="match status" value="1"/>
</dbReference>
<evidence type="ECO:0000256" key="2">
    <source>
        <dbReference type="ARBA" id="ARBA00022475"/>
    </source>
</evidence>
<keyword evidence="3 9" id="KW-0812">Transmembrane</keyword>
<dbReference type="Proteomes" id="UP000030652">
    <property type="component" value="Unassembled WGS sequence"/>
</dbReference>
<evidence type="ECO:0000313" key="12">
    <source>
        <dbReference type="Proteomes" id="UP000030652"/>
    </source>
</evidence>
<feature type="transmembrane region" description="Helical" evidence="9">
    <location>
        <begin position="171"/>
        <end position="188"/>
    </location>
</feature>
<keyword evidence="11" id="KW-0808">Transferase</keyword>
<feature type="binding site" evidence="8">
    <location>
        <position position="292"/>
    </location>
    <ligand>
        <name>Mn(2+)</name>
        <dbReference type="ChEBI" id="CHEBI:29035"/>
    </ligand>
</feature>
<evidence type="ECO:0000256" key="1">
    <source>
        <dbReference type="ARBA" id="ARBA00004651"/>
    </source>
</evidence>
<organism evidence="11 12">
    <name type="scientific">Candidatus Scalindua brodae</name>
    <dbReference type="NCBI Taxonomy" id="237368"/>
    <lineage>
        <taxon>Bacteria</taxon>
        <taxon>Pseudomonadati</taxon>
        <taxon>Planctomycetota</taxon>
        <taxon>Candidatus Brocadiia</taxon>
        <taxon>Candidatus Brocadiales</taxon>
        <taxon>Candidatus Scalinduaceae</taxon>
        <taxon>Candidatus Scalindua</taxon>
    </lineage>
</organism>
<evidence type="ECO:0000256" key="4">
    <source>
        <dbReference type="ARBA" id="ARBA00022989"/>
    </source>
</evidence>
<evidence type="ECO:0000256" key="8">
    <source>
        <dbReference type="PIRSR" id="PIRSR005091-3"/>
    </source>
</evidence>
<dbReference type="GO" id="GO:0046872">
    <property type="term" value="F:metal ion binding"/>
    <property type="evidence" value="ECO:0007669"/>
    <property type="project" value="UniProtKB-KW"/>
</dbReference>
<keyword evidence="7" id="KW-0464">Manganese</keyword>
<dbReference type="AlphaFoldDB" id="A0A0B0EJD9"/>
<gene>
    <name evidence="11" type="primary">pgt</name>
    <name evidence="11" type="ORF">SCABRO_03079</name>
</gene>
<keyword evidence="7" id="KW-0479">Metal-binding</keyword>
<dbReference type="GO" id="GO:0005886">
    <property type="term" value="C:plasma membrane"/>
    <property type="evidence" value="ECO:0007669"/>
    <property type="project" value="UniProtKB-SubCell"/>
</dbReference>
<proteinExistence type="predicted"/>
<keyword evidence="4 9" id="KW-1133">Transmembrane helix</keyword>
<keyword evidence="2" id="KW-1003">Cell membrane</keyword>
<feature type="binding site" evidence="8">
    <location>
        <position position="331"/>
    </location>
    <ligand>
        <name>Mn(2+)</name>
        <dbReference type="ChEBI" id="CHEBI:29035"/>
    </ligand>
</feature>
<dbReference type="EC" id="3.1.6.14" evidence="11"/>
<dbReference type="InterPro" id="IPR050448">
    <property type="entry name" value="OpgB/LTA_synthase_biosynth"/>
</dbReference>
<dbReference type="PANTHER" id="PTHR47371:SF3">
    <property type="entry name" value="PHOSPHOGLYCEROL TRANSFERASE I"/>
    <property type="match status" value="1"/>
</dbReference>
<evidence type="ECO:0000256" key="7">
    <source>
        <dbReference type="PIRSR" id="PIRSR005091-2"/>
    </source>
</evidence>
<evidence type="ECO:0000256" key="3">
    <source>
        <dbReference type="ARBA" id="ARBA00022692"/>
    </source>
</evidence>
<feature type="binding site" evidence="8">
    <location>
        <position position="502"/>
    </location>
    <ligand>
        <name>Mn(2+)</name>
        <dbReference type="ChEBI" id="CHEBI:29035"/>
    </ligand>
</feature>
<dbReference type="InterPro" id="IPR000917">
    <property type="entry name" value="Sulfatase_N"/>
</dbReference>
<comment type="subcellular location">
    <subcellularLocation>
        <location evidence="1">Cell membrane</location>
        <topology evidence="1">Multi-pass membrane protein</topology>
    </subcellularLocation>
</comment>
<feature type="binding site" evidence="8">
    <location>
        <position position="501"/>
    </location>
    <ligand>
        <name>Mn(2+)</name>
        <dbReference type="ChEBI" id="CHEBI:29035"/>
    </ligand>
</feature>
<feature type="domain" description="Sulfatase N-terminal" evidence="10">
    <location>
        <begin position="285"/>
        <end position="551"/>
    </location>
</feature>
<dbReference type="PATRIC" id="fig|237368.3.peg.3330"/>
<dbReference type="eggNOG" id="COG1368">
    <property type="taxonomic scope" value="Bacteria"/>
</dbReference>
<dbReference type="PANTHER" id="PTHR47371">
    <property type="entry name" value="LIPOTEICHOIC ACID SYNTHASE"/>
    <property type="match status" value="1"/>
</dbReference>
<feature type="transmembrane region" description="Helical" evidence="9">
    <location>
        <begin position="139"/>
        <end position="159"/>
    </location>
</feature>
<feature type="transmembrane region" description="Helical" evidence="9">
    <location>
        <begin position="12"/>
        <end position="36"/>
    </location>
</feature>
<keyword evidence="11" id="KW-0378">Hydrolase</keyword>
<dbReference type="Gene3D" id="3.40.720.10">
    <property type="entry name" value="Alkaline Phosphatase, subunit A"/>
    <property type="match status" value="1"/>
</dbReference>
<evidence type="ECO:0000256" key="5">
    <source>
        <dbReference type="ARBA" id="ARBA00023136"/>
    </source>
</evidence>
<protein>
    <submittedName>
        <fullName evidence="11">Phosphoglycerol transferase</fullName>
        <ecNumber evidence="11">3.1.6.14</ecNumber>
    </submittedName>
</protein>
<comment type="caution">
    <text evidence="11">The sequence shown here is derived from an EMBL/GenBank/DDBJ whole genome shotgun (WGS) entry which is preliminary data.</text>
</comment>
<dbReference type="SUPFAM" id="SSF53649">
    <property type="entry name" value="Alkaline phosphatase-like"/>
    <property type="match status" value="1"/>
</dbReference>